<feature type="transmembrane region" description="Helical" evidence="6">
    <location>
        <begin position="71"/>
        <end position="94"/>
    </location>
</feature>
<keyword evidence="2 6" id="KW-0812">Transmembrane</keyword>
<dbReference type="GeneID" id="66067636"/>
<evidence type="ECO:0000256" key="3">
    <source>
        <dbReference type="ARBA" id="ARBA00022989"/>
    </source>
</evidence>
<feature type="region of interest" description="Disordered" evidence="5">
    <location>
        <begin position="1"/>
        <end position="54"/>
    </location>
</feature>
<feature type="transmembrane region" description="Helical" evidence="6">
    <location>
        <begin position="193"/>
        <end position="219"/>
    </location>
</feature>
<dbReference type="InterPro" id="IPR020846">
    <property type="entry name" value="MFS_dom"/>
</dbReference>
<dbReference type="GO" id="GO:0022857">
    <property type="term" value="F:transmembrane transporter activity"/>
    <property type="evidence" value="ECO:0007669"/>
    <property type="project" value="InterPro"/>
</dbReference>
<name>A0A8E5HW41_USTVR</name>
<keyword evidence="9" id="KW-1185">Reference proteome</keyword>
<feature type="transmembrane region" description="Helical" evidence="6">
    <location>
        <begin position="327"/>
        <end position="350"/>
    </location>
</feature>
<dbReference type="OrthoDB" id="3026777at2759"/>
<dbReference type="RefSeq" id="XP_043000291.1">
    <property type="nucleotide sequence ID" value="XM_043144356.1"/>
</dbReference>
<sequence length="528" mass="56781">MCGVGLEPEMDSEHEEAPLLARRDGGRAGRPQSADTGFSAGALANEQPDQSLPRRPVIQAAPWQAKTPAMIVFLAAVMMFGITSSGMMLLVPIYRLIEDALCHVHYKDDSPGLMDEMKCKVDSVQSQLASLLGWCGLVNSVMTLIVAFPHGMLADRIGRKPTAVLAYGGFAVSSCFAPLMLAGFQHHVRRNPYVLMIGSLWVLVGGGVPVLLNTLYAMAADVSTEQEKAASFLYLTFGATLGGLIGPLLAGLLMTTYGPWIPIHVALLATPFMLALFFLIPETLSLETKAQENPDQTMLQAFRGHLGKGLEDLSHSLDMVKNHNIPLVLLTFFFQSARFYAYTSLLAQYISKHFGWKLAQTSLLLSPLGVLNLVVLVALPKVSDMLVSRRCRFTVFAKDLFLTQASTLLIAAGALVEALSHNVALFLCGLLIGTLGAADSPLARATVSHHVDAKSTSKLYALVGIAEVAGSFIAGPVLARLFNIGLERKGIFVGLPWFYVAFLSVVALLALLFVSPPKKAALAEEACQ</sequence>
<dbReference type="GO" id="GO:0016020">
    <property type="term" value="C:membrane"/>
    <property type="evidence" value="ECO:0007669"/>
    <property type="project" value="UniProtKB-SubCell"/>
</dbReference>
<accession>A0A8E5HW41</accession>
<gene>
    <name evidence="8" type="ORF">UV8b_06859</name>
</gene>
<keyword evidence="3 6" id="KW-1133">Transmembrane helix</keyword>
<reference evidence="8" key="1">
    <citation type="submission" date="2020-03" db="EMBL/GenBank/DDBJ databases">
        <title>A mixture of massive structural variations and highly conserved coding sequences in Ustilaginoidea virens genome.</title>
        <authorList>
            <person name="Zhang K."/>
            <person name="Zhao Z."/>
            <person name="Zhang Z."/>
            <person name="Li Y."/>
            <person name="Hsiang T."/>
            <person name="Sun W."/>
        </authorList>
    </citation>
    <scope>NUCLEOTIDE SEQUENCE</scope>
    <source>
        <strain evidence="8">UV-8b</strain>
    </source>
</reference>
<keyword evidence="4 6" id="KW-0472">Membrane</keyword>
<evidence type="ECO:0000256" key="4">
    <source>
        <dbReference type="ARBA" id="ARBA00023136"/>
    </source>
</evidence>
<feature type="transmembrane region" description="Helical" evidence="6">
    <location>
        <begin position="260"/>
        <end position="280"/>
    </location>
</feature>
<feature type="transmembrane region" description="Helical" evidence="6">
    <location>
        <begin position="231"/>
        <end position="254"/>
    </location>
</feature>
<evidence type="ECO:0000256" key="1">
    <source>
        <dbReference type="ARBA" id="ARBA00004141"/>
    </source>
</evidence>
<dbReference type="InterPro" id="IPR011701">
    <property type="entry name" value="MFS"/>
</dbReference>
<dbReference type="EMBL" id="CP072757">
    <property type="protein sequence ID" value="QUC22618.1"/>
    <property type="molecule type" value="Genomic_DNA"/>
</dbReference>
<dbReference type="Gene3D" id="1.20.1250.20">
    <property type="entry name" value="MFS general substrate transporter like domains"/>
    <property type="match status" value="1"/>
</dbReference>
<organism evidence="8 9">
    <name type="scientific">Ustilaginoidea virens</name>
    <name type="common">Rice false smut fungus</name>
    <name type="synonym">Villosiclava virens</name>
    <dbReference type="NCBI Taxonomy" id="1159556"/>
    <lineage>
        <taxon>Eukaryota</taxon>
        <taxon>Fungi</taxon>
        <taxon>Dikarya</taxon>
        <taxon>Ascomycota</taxon>
        <taxon>Pezizomycotina</taxon>
        <taxon>Sordariomycetes</taxon>
        <taxon>Hypocreomycetidae</taxon>
        <taxon>Hypocreales</taxon>
        <taxon>Clavicipitaceae</taxon>
        <taxon>Ustilaginoidea</taxon>
    </lineage>
</organism>
<feature type="transmembrane region" description="Helical" evidence="6">
    <location>
        <begin position="400"/>
        <end position="416"/>
    </location>
</feature>
<dbReference type="KEGG" id="uvi:66067636"/>
<comment type="subcellular location">
    <subcellularLocation>
        <location evidence="1">Membrane</location>
        <topology evidence="1">Multi-pass membrane protein</topology>
    </subcellularLocation>
</comment>
<evidence type="ECO:0000256" key="6">
    <source>
        <dbReference type="SAM" id="Phobius"/>
    </source>
</evidence>
<dbReference type="Pfam" id="PF07690">
    <property type="entry name" value="MFS_1"/>
    <property type="match status" value="1"/>
</dbReference>
<feature type="transmembrane region" description="Helical" evidence="6">
    <location>
        <begin position="459"/>
        <end position="479"/>
    </location>
</feature>
<feature type="transmembrane region" description="Helical" evidence="6">
    <location>
        <begin position="362"/>
        <end position="379"/>
    </location>
</feature>
<feature type="compositionally biased region" description="Basic and acidic residues" evidence="5">
    <location>
        <begin position="15"/>
        <end position="27"/>
    </location>
</feature>
<evidence type="ECO:0000256" key="2">
    <source>
        <dbReference type="ARBA" id="ARBA00022692"/>
    </source>
</evidence>
<proteinExistence type="predicted"/>
<dbReference type="Proteomes" id="UP000027002">
    <property type="component" value="Chromosome 5"/>
</dbReference>
<dbReference type="PROSITE" id="PS50850">
    <property type="entry name" value="MFS"/>
    <property type="match status" value="1"/>
</dbReference>
<dbReference type="InterPro" id="IPR036259">
    <property type="entry name" value="MFS_trans_sf"/>
</dbReference>
<feature type="transmembrane region" description="Helical" evidence="6">
    <location>
        <begin position="422"/>
        <end position="438"/>
    </location>
</feature>
<evidence type="ECO:0000313" key="8">
    <source>
        <dbReference type="EMBL" id="QUC22618.1"/>
    </source>
</evidence>
<feature type="transmembrane region" description="Helical" evidence="6">
    <location>
        <begin position="164"/>
        <end position="181"/>
    </location>
</feature>
<evidence type="ECO:0000259" key="7">
    <source>
        <dbReference type="PROSITE" id="PS50850"/>
    </source>
</evidence>
<feature type="transmembrane region" description="Helical" evidence="6">
    <location>
        <begin position="131"/>
        <end position="152"/>
    </location>
</feature>
<dbReference type="PANTHER" id="PTHR23507:SF1">
    <property type="entry name" value="FI18259P1-RELATED"/>
    <property type="match status" value="1"/>
</dbReference>
<evidence type="ECO:0000313" key="9">
    <source>
        <dbReference type="Proteomes" id="UP000027002"/>
    </source>
</evidence>
<evidence type="ECO:0000256" key="5">
    <source>
        <dbReference type="SAM" id="MobiDB-lite"/>
    </source>
</evidence>
<dbReference type="PANTHER" id="PTHR23507">
    <property type="entry name" value="ZGC:174356"/>
    <property type="match status" value="1"/>
</dbReference>
<dbReference type="AlphaFoldDB" id="A0A8E5HW41"/>
<feature type="transmembrane region" description="Helical" evidence="6">
    <location>
        <begin position="491"/>
        <end position="514"/>
    </location>
</feature>
<dbReference type="SUPFAM" id="SSF103473">
    <property type="entry name" value="MFS general substrate transporter"/>
    <property type="match status" value="1"/>
</dbReference>
<feature type="domain" description="Major facilitator superfamily (MFS) profile" evidence="7">
    <location>
        <begin position="69"/>
        <end position="519"/>
    </location>
</feature>
<protein>
    <recommendedName>
        <fullName evidence="7">Major facilitator superfamily (MFS) profile domain-containing protein</fullName>
    </recommendedName>
</protein>